<dbReference type="Proteomes" id="UP001163687">
    <property type="component" value="Chromosome"/>
</dbReference>
<comment type="similarity">
    <text evidence="2">Belongs to the short-chain dehydrogenases/reductases (SDR) family.</text>
</comment>
<keyword evidence="3" id="KW-0521">NADP</keyword>
<evidence type="ECO:0000256" key="4">
    <source>
        <dbReference type="ARBA" id="ARBA00023002"/>
    </source>
</evidence>
<proteinExistence type="inferred from homology"/>
<dbReference type="InterPro" id="IPR036291">
    <property type="entry name" value="NAD(P)-bd_dom_sf"/>
</dbReference>
<dbReference type="EMBL" id="AP025628">
    <property type="protein sequence ID" value="BDG58989.1"/>
    <property type="molecule type" value="Genomic_DNA"/>
</dbReference>
<dbReference type="AlphaFoldDB" id="A0AA35CIC8"/>
<name>A0AA35CIC8_9FIRM</name>
<evidence type="ECO:0000256" key="3">
    <source>
        <dbReference type="ARBA" id="ARBA00022857"/>
    </source>
</evidence>
<dbReference type="Pfam" id="PF13561">
    <property type="entry name" value="adh_short_C2"/>
    <property type="match status" value="1"/>
</dbReference>
<dbReference type="InterPro" id="IPR029069">
    <property type="entry name" value="HotDog_dom_sf"/>
</dbReference>
<dbReference type="PANTHER" id="PTHR42760">
    <property type="entry name" value="SHORT-CHAIN DEHYDROGENASES/REDUCTASES FAMILY MEMBER"/>
    <property type="match status" value="1"/>
</dbReference>
<evidence type="ECO:0000256" key="1">
    <source>
        <dbReference type="ARBA" id="ARBA00005005"/>
    </source>
</evidence>
<dbReference type="CDD" id="cd05333">
    <property type="entry name" value="BKR_SDR_c"/>
    <property type="match status" value="1"/>
</dbReference>
<dbReference type="KEGG" id="cmic:caldi_00790"/>
<dbReference type="SMART" id="SM00822">
    <property type="entry name" value="PKS_KR"/>
    <property type="match status" value="1"/>
</dbReference>
<dbReference type="SUPFAM" id="SSF51735">
    <property type="entry name" value="NAD(P)-binding Rossmann-fold domains"/>
    <property type="match status" value="1"/>
</dbReference>
<evidence type="ECO:0000313" key="6">
    <source>
        <dbReference type="EMBL" id="BDG58989.1"/>
    </source>
</evidence>
<dbReference type="InterPro" id="IPR002539">
    <property type="entry name" value="MaoC-like_dom"/>
</dbReference>
<dbReference type="InterPro" id="IPR057326">
    <property type="entry name" value="KR_dom"/>
</dbReference>
<organism evidence="6 7">
    <name type="scientific">Caldinitratiruptor microaerophilus</name>
    <dbReference type="NCBI Taxonomy" id="671077"/>
    <lineage>
        <taxon>Bacteria</taxon>
        <taxon>Bacillati</taxon>
        <taxon>Bacillota</taxon>
        <taxon>Clostridia</taxon>
        <taxon>Eubacteriales</taxon>
        <taxon>Symbiobacteriaceae</taxon>
        <taxon>Caldinitratiruptor</taxon>
    </lineage>
</organism>
<dbReference type="InterPro" id="IPR002347">
    <property type="entry name" value="SDR_fam"/>
</dbReference>
<dbReference type="PRINTS" id="PR00080">
    <property type="entry name" value="SDRFAMILY"/>
</dbReference>
<dbReference type="PROSITE" id="PS00061">
    <property type="entry name" value="ADH_SHORT"/>
    <property type="match status" value="1"/>
</dbReference>
<gene>
    <name evidence="6" type="ORF">caldi_00790</name>
</gene>
<feature type="domain" description="Ketoreductase" evidence="5">
    <location>
        <begin position="151"/>
        <end position="329"/>
    </location>
</feature>
<evidence type="ECO:0000256" key="2">
    <source>
        <dbReference type="ARBA" id="ARBA00006484"/>
    </source>
</evidence>
<keyword evidence="7" id="KW-1185">Reference proteome</keyword>
<keyword evidence="4" id="KW-0560">Oxidoreductase</keyword>
<dbReference type="Pfam" id="PF01575">
    <property type="entry name" value="MaoC_dehydratas"/>
    <property type="match status" value="1"/>
</dbReference>
<dbReference type="FunFam" id="3.40.50.720:FF:000115">
    <property type="entry name" value="3-oxoacyl-[acyl-carrier-protein] reductase FabG"/>
    <property type="match status" value="1"/>
</dbReference>
<reference evidence="6" key="1">
    <citation type="submission" date="2022-03" db="EMBL/GenBank/DDBJ databases">
        <title>Complete genome sequence of Caldinitratiruptor microaerophilus.</title>
        <authorList>
            <person name="Mukaiyama R."/>
            <person name="Nishiyama T."/>
            <person name="Ueda K."/>
        </authorList>
    </citation>
    <scope>NUCLEOTIDE SEQUENCE</scope>
    <source>
        <strain evidence="6">JCM 16183</strain>
    </source>
</reference>
<comment type="pathway">
    <text evidence="1">Lipid metabolism; fatty acid beta-oxidation.</text>
</comment>
<dbReference type="PRINTS" id="PR00081">
    <property type="entry name" value="GDHRDH"/>
</dbReference>
<evidence type="ECO:0000259" key="5">
    <source>
        <dbReference type="SMART" id="SM00822"/>
    </source>
</evidence>
<dbReference type="GO" id="GO:0016616">
    <property type="term" value="F:oxidoreductase activity, acting on the CH-OH group of donors, NAD or NADP as acceptor"/>
    <property type="evidence" value="ECO:0007669"/>
    <property type="project" value="UniProtKB-ARBA"/>
</dbReference>
<dbReference type="NCBIfam" id="NF009466">
    <property type="entry name" value="PRK12826.1-2"/>
    <property type="match status" value="1"/>
</dbReference>
<accession>A0AA35CIC8</accession>
<evidence type="ECO:0000313" key="7">
    <source>
        <dbReference type="Proteomes" id="UP001163687"/>
    </source>
</evidence>
<protein>
    <recommendedName>
        <fullName evidence="5">Ketoreductase domain-containing protein</fullName>
    </recommendedName>
</protein>
<sequence length="395" mass="42133">MYFEDVRVGDPLPTIEKPPVTKVQLVQYAGASGDFNPIHTDDETARRVGLDGVIAHGMLSMGFLGQLLTTWAGPESVRRLKVRFREMVRPGDVLTLHGTVTGARPDGAGGLVTVEVWAENQRGERVTVGEAEVFLPSRTPRGAVAGRFAGRVALVTGAGRGIGAAVARKFALEGAAVVVSDLDREPAEEVAAGITAEGGRALAIACDVTDRAQVEAMVERTLAEFGRLDILVTCAGIIRDNLIHKMTDADWDAVIDTHLKGTFLCCQAAQRHMVPQRYGKIVVLSSTSALGNRGQANYSAAKAGLQGFARTLAIELGPFNINVNAVAPGFVETRMTRAVAERIGVDYEELKRQAAEATPLRRVGQPEDIANVIAFLCSDEASYVTGQTIYVRGGP</sequence>
<dbReference type="PANTHER" id="PTHR42760:SF40">
    <property type="entry name" value="3-OXOACYL-[ACYL-CARRIER-PROTEIN] REDUCTASE, CHLOROPLASTIC"/>
    <property type="match status" value="1"/>
</dbReference>
<dbReference type="SUPFAM" id="SSF54637">
    <property type="entry name" value="Thioesterase/thiol ester dehydrase-isomerase"/>
    <property type="match status" value="1"/>
</dbReference>
<dbReference type="Gene3D" id="3.40.50.720">
    <property type="entry name" value="NAD(P)-binding Rossmann-like Domain"/>
    <property type="match status" value="1"/>
</dbReference>
<dbReference type="Gene3D" id="3.10.129.10">
    <property type="entry name" value="Hotdog Thioesterase"/>
    <property type="match status" value="1"/>
</dbReference>
<dbReference type="GO" id="GO:0004300">
    <property type="term" value="F:enoyl-CoA hydratase activity"/>
    <property type="evidence" value="ECO:0007669"/>
    <property type="project" value="UniProtKB-ARBA"/>
</dbReference>
<dbReference type="NCBIfam" id="NF005559">
    <property type="entry name" value="PRK07231.1"/>
    <property type="match status" value="1"/>
</dbReference>
<dbReference type="InterPro" id="IPR020904">
    <property type="entry name" value="Sc_DH/Rdtase_CS"/>
</dbReference>
<dbReference type="GO" id="GO:0030497">
    <property type="term" value="P:fatty acid elongation"/>
    <property type="evidence" value="ECO:0007669"/>
    <property type="project" value="TreeGrafter"/>
</dbReference>